<protein>
    <submittedName>
        <fullName evidence="3">Protein containing phosphotransfer (Hpt) domain</fullName>
    </submittedName>
</protein>
<dbReference type="InterPro" id="IPR036641">
    <property type="entry name" value="HPT_dom_sf"/>
</dbReference>
<dbReference type="Pfam" id="PF01627">
    <property type="entry name" value="Hpt"/>
    <property type="match status" value="1"/>
</dbReference>
<dbReference type="Gene3D" id="1.20.120.160">
    <property type="entry name" value="HPT domain"/>
    <property type="match status" value="1"/>
</dbReference>
<dbReference type="PROSITE" id="PS50894">
    <property type="entry name" value="HPT"/>
    <property type="match status" value="1"/>
</dbReference>
<organism evidence="3">
    <name type="scientific">uncultured Flavobacteriia bacterium</name>
    <dbReference type="NCBI Taxonomy" id="212695"/>
    <lineage>
        <taxon>Bacteria</taxon>
        <taxon>Pseudomonadati</taxon>
        <taxon>Bacteroidota</taxon>
        <taxon>Flavobacteriia</taxon>
        <taxon>environmental samples</taxon>
    </lineage>
</organism>
<dbReference type="EMBL" id="FQ032815">
    <property type="protein sequence ID" value="CBL87283.1"/>
    <property type="molecule type" value="Genomic_DNA"/>
</dbReference>
<feature type="modified residue" description="Phosphohistidine" evidence="1">
    <location>
        <position position="58"/>
    </location>
</feature>
<dbReference type="CDD" id="cd00088">
    <property type="entry name" value="HPT"/>
    <property type="match status" value="1"/>
</dbReference>
<feature type="domain" description="HPt" evidence="2">
    <location>
        <begin position="19"/>
        <end position="115"/>
    </location>
</feature>
<dbReference type="GO" id="GO:0004672">
    <property type="term" value="F:protein kinase activity"/>
    <property type="evidence" value="ECO:0007669"/>
    <property type="project" value="UniProtKB-ARBA"/>
</dbReference>
<reference evidence="3" key="1">
    <citation type="submission" date="2010-05" db="EMBL/GenBank/DDBJ databases">
        <authorList>
            <person name="Genoscope - CEA"/>
        </authorList>
    </citation>
    <scope>NUCLEOTIDE SEQUENCE</scope>
</reference>
<proteinExistence type="predicted"/>
<dbReference type="InterPro" id="IPR008207">
    <property type="entry name" value="Sig_transdc_His_kin_Hpt_dom"/>
</dbReference>
<keyword evidence="1" id="KW-0597">Phosphoprotein</keyword>
<evidence type="ECO:0000256" key="1">
    <source>
        <dbReference type="PROSITE-ProRule" id="PRU00110"/>
    </source>
</evidence>
<evidence type="ECO:0000313" key="3">
    <source>
        <dbReference type="EMBL" id="CBL87283.1"/>
    </source>
</evidence>
<evidence type="ECO:0000259" key="2">
    <source>
        <dbReference type="PROSITE" id="PS50894"/>
    </source>
</evidence>
<dbReference type="SUPFAM" id="SSF47226">
    <property type="entry name" value="Histidine-containing phosphotransfer domain, HPT domain"/>
    <property type="match status" value="1"/>
</dbReference>
<dbReference type="AlphaFoldDB" id="F4MMB5"/>
<reference evidence="3" key="2">
    <citation type="journal article" date="2012" name="Environ. Microbiol.">
        <title>Genomic content of uncultured Bacteroidetes from contrasting oceanic provinces in the North Atlantic Ocean.</title>
        <authorList>
            <person name="Gomez-Pereira P.R."/>
            <person name="Schuler M."/>
            <person name="Fuchs B.M."/>
            <person name="Bennke C."/>
            <person name="Teeling H."/>
            <person name="Waldmann J."/>
            <person name="Richter M."/>
            <person name="Barbe V."/>
            <person name="Bataille E."/>
            <person name="Glockner F.O."/>
            <person name="Amann R."/>
        </authorList>
    </citation>
    <scope>NUCLEOTIDE SEQUENCE</scope>
</reference>
<dbReference type="GO" id="GO:0000160">
    <property type="term" value="P:phosphorelay signal transduction system"/>
    <property type="evidence" value="ECO:0007669"/>
    <property type="project" value="InterPro"/>
</dbReference>
<accession>F4MMB5</accession>
<name>F4MMB5_9BACT</name>
<sequence length="115" mass="12818">MTPLNKDTIDKILELTGGDDSILVELFESFLADAKELSERIKKSAASSDWEQLMFDVHTLKGLCGTIGAIPLYEVCKVLNDDLKSGNMSTSIDLANETILKYEDLFEHITSNYKV</sequence>
<gene>
    <name evidence="3" type="ORF">S3_933_0024</name>
</gene>